<dbReference type="Proteomes" id="UP001152300">
    <property type="component" value="Unassembled WGS sequence"/>
</dbReference>
<evidence type="ECO:0000313" key="1">
    <source>
        <dbReference type="EMBL" id="KAJ8064779.1"/>
    </source>
</evidence>
<comment type="caution">
    <text evidence="1">The sequence shown here is derived from an EMBL/GenBank/DDBJ whole genome shotgun (WGS) entry which is preliminary data.</text>
</comment>
<sequence length="123" mass="13921">MEVKNSLLEIHCQGSCIFHQREIHGSSNWLCAYTSHQIAIHRSSKHAQTITLLQHTRIPWKTVASPSYLSHSPRSIFILENGRYVGDRAIRCPPNAGNSIFGEIYLANLSDTLAYSSKEHNNF</sequence>
<accession>A0A9X0AM05</accession>
<dbReference type="EMBL" id="JAPEIS010000007">
    <property type="protein sequence ID" value="KAJ8064779.1"/>
    <property type="molecule type" value="Genomic_DNA"/>
</dbReference>
<name>A0A9X0AM05_9HELO</name>
<evidence type="ECO:0000313" key="2">
    <source>
        <dbReference type="Proteomes" id="UP001152300"/>
    </source>
</evidence>
<proteinExistence type="predicted"/>
<gene>
    <name evidence="1" type="ORF">OCU04_007089</name>
</gene>
<protein>
    <submittedName>
        <fullName evidence="1">Uncharacterized protein</fullName>
    </submittedName>
</protein>
<dbReference type="AlphaFoldDB" id="A0A9X0AM05"/>
<reference evidence="1" key="1">
    <citation type="submission" date="2022-11" db="EMBL/GenBank/DDBJ databases">
        <title>Genome Resource of Sclerotinia nivalis Strain SnTB1, a Plant Pathogen Isolated from American Ginseng.</title>
        <authorList>
            <person name="Fan S."/>
        </authorList>
    </citation>
    <scope>NUCLEOTIDE SEQUENCE</scope>
    <source>
        <strain evidence="1">SnTB1</strain>
    </source>
</reference>
<keyword evidence="2" id="KW-1185">Reference proteome</keyword>
<organism evidence="1 2">
    <name type="scientific">Sclerotinia nivalis</name>
    <dbReference type="NCBI Taxonomy" id="352851"/>
    <lineage>
        <taxon>Eukaryota</taxon>
        <taxon>Fungi</taxon>
        <taxon>Dikarya</taxon>
        <taxon>Ascomycota</taxon>
        <taxon>Pezizomycotina</taxon>
        <taxon>Leotiomycetes</taxon>
        <taxon>Helotiales</taxon>
        <taxon>Sclerotiniaceae</taxon>
        <taxon>Sclerotinia</taxon>
    </lineage>
</organism>